<dbReference type="PIRSF" id="PIRSF006276">
    <property type="entry name" value="UspA"/>
    <property type="match status" value="1"/>
</dbReference>
<evidence type="ECO:0000313" key="4">
    <source>
        <dbReference type="EMBL" id="MDQ0163624.1"/>
    </source>
</evidence>
<protein>
    <recommendedName>
        <fullName evidence="2">Universal stress protein</fullName>
    </recommendedName>
</protein>
<dbReference type="InterPro" id="IPR006015">
    <property type="entry name" value="Universal_stress_UspA"/>
</dbReference>
<evidence type="ECO:0000256" key="2">
    <source>
        <dbReference type="PIRNR" id="PIRNR006276"/>
    </source>
</evidence>
<keyword evidence="2" id="KW-0963">Cytoplasm</keyword>
<dbReference type="InterPro" id="IPR014729">
    <property type="entry name" value="Rossmann-like_a/b/a_fold"/>
</dbReference>
<dbReference type="PANTHER" id="PTHR46268">
    <property type="entry name" value="STRESS RESPONSE PROTEIN NHAX"/>
    <property type="match status" value="1"/>
</dbReference>
<dbReference type="SUPFAM" id="SSF52402">
    <property type="entry name" value="Adenine nucleotide alpha hydrolases-like"/>
    <property type="match status" value="1"/>
</dbReference>
<dbReference type="InterPro" id="IPR006016">
    <property type="entry name" value="UspA"/>
</dbReference>
<keyword evidence="5" id="KW-1185">Reference proteome</keyword>
<evidence type="ECO:0000259" key="3">
    <source>
        <dbReference type="Pfam" id="PF00582"/>
    </source>
</evidence>
<gene>
    <name evidence="4" type="ORF">J2S06_002730</name>
</gene>
<comment type="subcellular location">
    <subcellularLocation>
        <location evidence="2">Cytoplasm</location>
    </subcellularLocation>
</comment>
<proteinExistence type="inferred from homology"/>
<comment type="caution">
    <text evidence="4">The sequence shown here is derived from an EMBL/GenBank/DDBJ whole genome shotgun (WGS) entry which is preliminary data.</text>
</comment>
<reference evidence="4 5" key="1">
    <citation type="submission" date="2023-07" db="EMBL/GenBank/DDBJ databases">
        <title>Genomic Encyclopedia of Type Strains, Phase IV (KMG-IV): sequencing the most valuable type-strain genomes for metagenomic binning, comparative biology and taxonomic classification.</title>
        <authorList>
            <person name="Goeker M."/>
        </authorList>
    </citation>
    <scope>NUCLEOTIDE SEQUENCE [LARGE SCALE GENOMIC DNA]</scope>
    <source>
        <strain evidence="4 5">DSM 19092</strain>
    </source>
</reference>
<evidence type="ECO:0000256" key="1">
    <source>
        <dbReference type="ARBA" id="ARBA00008791"/>
    </source>
</evidence>
<sequence>MSLQYKNILVAVDGSKEAEKAFKKAVSLAKESNATLIITHVIDDRYGSVSVYAPGIIDEVEVRGKELLESYEKQAKEAGVANVKTHLEHGSPKVKIAKNIAPKFDADLILCGATGLNAVERLLMGSVSEHITRYAKCDVLVVRSNEE</sequence>
<feature type="domain" description="UspA" evidence="3">
    <location>
        <begin position="5"/>
        <end position="143"/>
    </location>
</feature>
<dbReference type="CDD" id="cd00293">
    <property type="entry name" value="USP-like"/>
    <property type="match status" value="1"/>
</dbReference>
<dbReference type="EMBL" id="JAUSTR010000019">
    <property type="protein sequence ID" value="MDQ0163624.1"/>
    <property type="molecule type" value="Genomic_DNA"/>
</dbReference>
<dbReference type="Pfam" id="PF00582">
    <property type="entry name" value="Usp"/>
    <property type="match status" value="1"/>
</dbReference>
<dbReference type="Proteomes" id="UP001225646">
    <property type="component" value="Unassembled WGS sequence"/>
</dbReference>
<name>A0ABT9VRY5_9BACI</name>
<dbReference type="PRINTS" id="PR01438">
    <property type="entry name" value="UNVRSLSTRESS"/>
</dbReference>
<comment type="similarity">
    <text evidence="1 2">Belongs to the universal stress protein A family.</text>
</comment>
<accession>A0ABT9VRY5</accession>
<organism evidence="4 5">
    <name type="scientific">Aeribacillus alveayuensis</name>
    <dbReference type="NCBI Taxonomy" id="279215"/>
    <lineage>
        <taxon>Bacteria</taxon>
        <taxon>Bacillati</taxon>
        <taxon>Bacillota</taxon>
        <taxon>Bacilli</taxon>
        <taxon>Bacillales</taxon>
        <taxon>Bacillaceae</taxon>
        <taxon>Aeribacillus</taxon>
    </lineage>
</organism>
<dbReference type="PANTHER" id="PTHR46268:SF6">
    <property type="entry name" value="UNIVERSAL STRESS PROTEIN UP12"/>
    <property type="match status" value="1"/>
</dbReference>
<dbReference type="Gene3D" id="3.40.50.620">
    <property type="entry name" value="HUPs"/>
    <property type="match status" value="1"/>
</dbReference>
<evidence type="ECO:0000313" key="5">
    <source>
        <dbReference type="Proteomes" id="UP001225646"/>
    </source>
</evidence>